<dbReference type="OrthoDB" id="2436573at2759"/>
<accession>A0A397TE06</accession>
<gene>
    <name evidence="1" type="ORF">C1645_819855</name>
</gene>
<keyword evidence="2" id="KW-1185">Reference proteome</keyword>
<organism evidence="1 2">
    <name type="scientific">Glomus cerebriforme</name>
    <dbReference type="NCBI Taxonomy" id="658196"/>
    <lineage>
        <taxon>Eukaryota</taxon>
        <taxon>Fungi</taxon>
        <taxon>Fungi incertae sedis</taxon>
        <taxon>Mucoromycota</taxon>
        <taxon>Glomeromycotina</taxon>
        <taxon>Glomeromycetes</taxon>
        <taxon>Glomerales</taxon>
        <taxon>Glomeraceae</taxon>
        <taxon>Glomus</taxon>
    </lineage>
</organism>
<dbReference type="Pfam" id="PF08238">
    <property type="entry name" value="Sel1"/>
    <property type="match status" value="2"/>
</dbReference>
<comment type="caution">
    <text evidence="1">The sequence shown here is derived from an EMBL/GenBank/DDBJ whole genome shotgun (WGS) entry which is preliminary data.</text>
</comment>
<proteinExistence type="predicted"/>
<dbReference type="InterPro" id="IPR006597">
    <property type="entry name" value="Sel1-like"/>
</dbReference>
<dbReference type="SMART" id="SM00671">
    <property type="entry name" value="SEL1"/>
    <property type="match status" value="1"/>
</dbReference>
<dbReference type="AlphaFoldDB" id="A0A397TE06"/>
<name>A0A397TE06_9GLOM</name>
<feature type="non-terminal residue" evidence="1">
    <location>
        <position position="1"/>
    </location>
</feature>
<dbReference type="Gene3D" id="1.25.40.10">
    <property type="entry name" value="Tetratricopeptide repeat domain"/>
    <property type="match status" value="1"/>
</dbReference>
<protein>
    <submittedName>
        <fullName evidence="1">Uncharacterized protein</fullName>
    </submittedName>
</protein>
<evidence type="ECO:0000313" key="1">
    <source>
        <dbReference type="EMBL" id="RIA93124.1"/>
    </source>
</evidence>
<reference evidence="1 2" key="1">
    <citation type="submission" date="2018-06" db="EMBL/GenBank/DDBJ databases">
        <title>Comparative genomics reveals the genomic features of Rhizophagus irregularis, R. cerebriforme, R. diaphanum and Gigaspora rosea, and their symbiotic lifestyle signature.</title>
        <authorList>
            <person name="Morin E."/>
            <person name="San Clemente H."/>
            <person name="Chen E.C.H."/>
            <person name="De La Providencia I."/>
            <person name="Hainaut M."/>
            <person name="Kuo A."/>
            <person name="Kohler A."/>
            <person name="Murat C."/>
            <person name="Tang N."/>
            <person name="Roy S."/>
            <person name="Loubradou J."/>
            <person name="Henrissat B."/>
            <person name="Grigoriev I.V."/>
            <person name="Corradi N."/>
            <person name="Roux C."/>
            <person name="Martin F.M."/>
        </authorList>
    </citation>
    <scope>NUCLEOTIDE SEQUENCE [LARGE SCALE GENOMIC DNA]</scope>
    <source>
        <strain evidence="1 2">DAOM 227022</strain>
    </source>
</reference>
<dbReference type="EMBL" id="QKYT01000111">
    <property type="protein sequence ID" value="RIA93124.1"/>
    <property type="molecule type" value="Genomic_DNA"/>
</dbReference>
<evidence type="ECO:0000313" key="2">
    <source>
        <dbReference type="Proteomes" id="UP000265703"/>
    </source>
</evidence>
<dbReference type="InterPro" id="IPR011990">
    <property type="entry name" value="TPR-like_helical_dom_sf"/>
</dbReference>
<dbReference type="SUPFAM" id="SSF81901">
    <property type="entry name" value="HCP-like"/>
    <property type="match status" value="1"/>
</dbReference>
<dbReference type="Proteomes" id="UP000265703">
    <property type="component" value="Unassembled WGS sequence"/>
</dbReference>
<sequence>GVNKNEVRAFDYYNQAAERGCINGKYKVGNYFLHGIIVDIDKEKAFNLYKEAAEGGNSKDKF</sequence>